<keyword evidence="1" id="KW-0812">Transmembrane</keyword>
<feature type="transmembrane region" description="Helical" evidence="1">
    <location>
        <begin position="34"/>
        <end position="57"/>
    </location>
</feature>
<protein>
    <submittedName>
        <fullName evidence="2">Uncharacterized protein</fullName>
    </submittedName>
</protein>
<evidence type="ECO:0000256" key="1">
    <source>
        <dbReference type="SAM" id="Phobius"/>
    </source>
</evidence>
<evidence type="ECO:0000313" key="2">
    <source>
        <dbReference type="EMBL" id="MBE8714972.1"/>
    </source>
</evidence>
<evidence type="ECO:0000313" key="3">
    <source>
        <dbReference type="Proteomes" id="UP000616201"/>
    </source>
</evidence>
<name>A0A928YRS0_9SPHI</name>
<feature type="transmembrane region" description="Helical" evidence="1">
    <location>
        <begin position="7"/>
        <end position="28"/>
    </location>
</feature>
<gene>
    <name evidence="2" type="ORF">C4F49_14910</name>
</gene>
<sequence>MITQKNRFSYMVLGIACLLLIPFAAMQFSTEVNWSLFDFMVMGALLFGTVLLIELVLRTVKTKKNRIALCIVLLLAFLFIWAELAVGIIGSPFAGS</sequence>
<proteinExistence type="predicted"/>
<keyword evidence="3" id="KW-1185">Reference proteome</keyword>
<reference evidence="2" key="1">
    <citation type="submission" date="2018-02" db="EMBL/GenBank/DDBJ databases">
        <authorList>
            <person name="Vasarhelyi B.M."/>
            <person name="Deshmukh S."/>
            <person name="Balint B."/>
            <person name="Kukolya J."/>
        </authorList>
    </citation>
    <scope>NUCLEOTIDE SEQUENCE</scope>
    <source>
        <strain evidence="2">KB22</strain>
    </source>
</reference>
<comment type="caution">
    <text evidence="2">The sequence shown here is derived from an EMBL/GenBank/DDBJ whole genome shotgun (WGS) entry which is preliminary data.</text>
</comment>
<dbReference type="AlphaFoldDB" id="A0A928YRS0"/>
<dbReference type="Proteomes" id="UP000616201">
    <property type="component" value="Unassembled WGS sequence"/>
</dbReference>
<keyword evidence="1" id="KW-1133">Transmembrane helix</keyword>
<organism evidence="2 3">
    <name type="scientific">Sphingobacterium hungaricum</name>
    <dbReference type="NCBI Taxonomy" id="2082723"/>
    <lineage>
        <taxon>Bacteria</taxon>
        <taxon>Pseudomonadati</taxon>
        <taxon>Bacteroidota</taxon>
        <taxon>Sphingobacteriia</taxon>
        <taxon>Sphingobacteriales</taxon>
        <taxon>Sphingobacteriaceae</taxon>
        <taxon>Sphingobacterium</taxon>
    </lineage>
</organism>
<feature type="transmembrane region" description="Helical" evidence="1">
    <location>
        <begin position="69"/>
        <end position="94"/>
    </location>
</feature>
<dbReference type="RefSeq" id="WP_196936826.1">
    <property type="nucleotide sequence ID" value="NZ_MU158698.1"/>
</dbReference>
<keyword evidence="1" id="KW-0472">Membrane</keyword>
<dbReference type="EMBL" id="PRDK01000009">
    <property type="protein sequence ID" value="MBE8714972.1"/>
    <property type="molecule type" value="Genomic_DNA"/>
</dbReference>
<accession>A0A928YRS0</accession>